<organism evidence="2 3">
    <name type="scientific">Anaerocolumna chitinilytica</name>
    <dbReference type="NCBI Taxonomy" id="1727145"/>
    <lineage>
        <taxon>Bacteria</taxon>
        <taxon>Bacillati</taxon>
        <taxon>Bacillota</taxon>
        <taxon>Clostridia</taxon>
        <taxon>Lachnospirales</taxon>
        <taxon>Lachnospiraceae</taxon>
        <taxon>Anaerocolumna</taxon>
    </lineage>
</organism>
<evidence type="ECO:0000313" key="3">
    <source>
        <dbReference type="Proteomes" id="UP000515703"/>
    </source>
</evidence>
<keyword evidence="1" id="KW-0472">Membrane</keyword>
<keyword evidence="3" id="KW-1185">Reference proteome</keyword>
<dbReference type="AlphaFoldDB" id="A0A7M3SB33"/>
<feature type="transmembrane region" description="Helical" evidence="1">
    <location>
        <begin position="6"/>
        <end position="23"/>
    </location>
</feature>
<dbReference type="KEGG" id="acht:bsdcttw_48410"/>
<reference evidence="2 3" key="2">
    <citation type="submission" date="2020-08" db="EMBL/GenBank/DDBJ databases">
        <authorList>
            <person name="Ueki A."/>
            <person name="Tonouchi A."/>
        </authorList>
    </citation>
    <scope>NUCLEOTIDE SEQUENCE [LARGE SCALE GENOMIC DNA]</scope>
    <source>
        <strain evidence="2 3">CTTW</strain>
    </source>
</reference>
<dbReference type="EMBL" id="AP023368">
    <property type="protein sequence ID" value="BCK01801.1"/>
    <property type="molecule type" value="Genomic_DNA"/>
</dbReference>
<keyword evidence="1" id="KW-0812">Transmembrane</keyword>
<protein>
    <submittedName>
        <fullName evidence="2">Uncharacterized protein</fullName>
    </submittedName>
</protein>
<evidence type="ECO:0000313" key="2">
    <source>
        <dbReference type="EMBL" id="BCK01801.1"/>
    </source>
</evidence>
<proteinExistence type="predicted"/>
<reference evidence="2 3" key="1">
    <citation type="submission" date="2020-08" db="EMBL/GenBank/DDBJ databases">
        <title>Draft genome sequencing of an Anaerocolumna strain isolated from anoxic soil subjected to BSD treatment.</title>
        <authorList>
            <person name="Uek A."/>
            <person name="Tonouchi A."/>
        </authorList>
    </citation>
    <scope>NUCLEOTIDE SEQUENCE [LARGE SCALE GENOMIC DNA]</scope>
    <source>
        <strain evidence="2 3">CTTW</strain>
    </source>
</reference>
<accession>A0A7M3SB33</accession>
<keyword evidence="1" id="KW-1133">Transmembrane helix</keyword>
<sequence>MSNKKLIIIIIVSVLLSILIVLLKNNGQGVDFSILCYGLIMACFFFCTFTLVYYSVRDLKYIMLKNYKIHRYYNIPEIGVRVFQIITLVLYLVICLLCFIRKDLAWLTQFGLSCSCLYFFSFSICFLCIYSNEDIGRVVISNKEIEYKNILNYNIKKFNNNVSILEIITENKNYKINASKKMVEAFLIAYEKNNGPKVY</sequence>
<feature type="transmembrane region" description="Helical" evidence="1">
    <location>
        <begin position="112"/>
        <end position="132"/>
    </location>
</feature>
<evidence type="ECO:0000256" key="1">
    <source>
        <dbReference type="SAM" id="Phobius"/>
    </source>
</evidence>
<name>A0A7M3SB33_9FIRM</name>
<feature type="transmembrane region" description="Helical" evidence="1">
    <location>
        <begin position="35"/>
        <end position="56"/>
    </location>
</feature>
<dbReference type="Proteomes" id="UP000515703">
    <property type="component" value="Chromosome"/>
</dbReference>
<feature type="transmembrane region" description="Helical" evidence="1">
    <location>
        <begin position="82"/>
        <end position="100"/>
    </location>
</feature>
<gene>
    <name evidence="2" type="ORF">bsdcttw_48410</name>
</gene>